<dbReference type="Proteomes" id="UP000295711">
    <property type="component" value="Unassembled WGS sequence"/>
</dbReference>
<dbReference type="InterPro" id="IPR050922">
    <property type="entry name" value="LytR/CpsA/Psr_CW_biosynth"/>
</dbReference>
<dbReference type="Pfam" id="PF03816">
    <property type="entry name" value="LytR_cpsA_psr"/>
    <property type="match status" value="1"/>
</dbReference>
<dbReference type="Gene3D" id="3.40.630.190">
    <property type="entry name" value="LCP protein"/>
    <property type="match status" value="1"/>
</dbReference>
<protein>
    <submittedName>
        <fullName evidence="4">LytR family transcriptional attenuator</fullName>
    </submittedName>
</protein>
<dbReference type="Gene3D" id="3.40.190.10">
    <property type="entry name" value="Periplasmic binding protein-like II"/>
    <property type="match status" value="1"/>
</dbReference>
<dbReference type="AlphaFoldDB" id="A0A4R2LHJ4"/>
<feature type="transmembrane region" description="Helical" evidence="2">
    <location>
        <begin position="77"/>
        <end position="94"/>
    </location>
</feature>
<reference evidence="4 5" key="1">
    <citation type="submission" date="2019-03" db="EMBL/GenBank/DDBJ databases">
        <title>Genomic Encyclopedia of Type Strains, Phase IV (KMG-IV): sequencing the most valuable type-strain genomes for metagenomic binning, comparative biology and taxonomic classification.</title>
        <authorList>
            <person name="Goeker M."/>
        </authorList>
    </citation>
    <scope>NUCLEOTIDE SEQUENCE [LARGE SCALE GENOMIC DNA]</scope>
    <source>
        <strain evidence="4 5">DSM 28559</strain>
    </source>
</reference>
<dbReference type="NCBIfam" id="TIGR00350">
    <property type="entry name" value="lytR_cpsA_psr"/>
    <property type="match status" value="1"/>
</dbReference>
<dbReference type="PANTHER" id="PTHR33392:SF6">
    <property type="entry name" value="POLYISOPRENYL-TEICHOIC ACID--PEPTIDOGLYCAN TEICHOIC ACID TRANSFERASE TAGU"/>
    <property type="match status" value="1"/>
</dbReference>
<feature type="domain" description="Cell envelope-related transcriptional attenuator" evidence="3">
    <location>
        <begin position="249"/>
        <end position="394"/>
    </location>
</feature>
<evidence type="ECO:0000259" key="3">
    <source>
        <dbReference type="Pfam" id="PF03816"/>
    </source>
</evidence>
<accession>A0A4R2LHJ4</accession>
<comment type="caution">
    <text evidence="4">The sequence shown here is derived from an EMBL/GenBank/DDBJ whole genome shotgun (WGS) entry which is preliminary data.</text>
</comment>
<feature type="transmembrane region" description="Helical" evidence="2">
    <location>
        <begin position="47"/>
        <end position="65"/>
    </location>
</feature>
<keyword evidence="2" id="KW-0812">Transmembrane</keyword>
<keyword evidence="5" id="KW-1185">Reference proteome</keyword>
<evidence type="ECO:0000313" key="4">
    <source>
        <dbReference type="EMBL" id="TCO84425.1"/>
    </source>
</evidence>
<evidence type="ECO:0000256" key="1">
    <source>
        <dbReference type="ARBA" id="ARBA00006068"/>
    </source>
</evidence>
<sequence length="498" mass="55138">MGNNKNNRRKKRKNRHTVGKILAILQIVLSIVFVVVLLMINILPMKYLAIIFGILMFLDAFALGSQFTRSAHIIGKVDCVLMLFLLAFANVYLIRTNATLFSITSNDYKVDRIAIAVLNDDAAQTLKDAADYEFGAQVIGGSDKVEQAIVEASNELGQDLAYYNYDDPYMMVQDLYDGNVGAIIYNTAYDSSLTEQFPNFAADIRELKHIEIKTKVETVSGDKKDVTKTPFTVFISGIDTEGSIATTSRSDVNMLVTVNPNTNQVLMTSIPRDYYVQLPGISGEYRDKLTHAGLYGPQCSMDTLSQLFGVDVDYYAKVNFTTLRDMVDALGGVDLDSVYEFTTISGEYFVQGMNYGVDGSSALAFARERYNLPNGDNDRVMNQQIVMKAIINKCLSPAILTGYMGIMDSLSDSFETSLSQQQISSLVRMQLNDGDGWDMLSSRVVGTGDENTCYSSGDNVLYVMNPDENSVNTAADFINRIRNGETVTQDEITASMMN</sequence>
<keyword evidence="2" id="KW-1133">Transmembrane helix</keyword>
<feature type="transmembrane region" description="Helical" evidence="2">
    <location>
        <begin position="21"/>
        <end position="41"/>
    </location>
</feature>
<dbReference type="EMBL" id="SLXA01000007">
    <property type="protein sequence ID" value="TCO84425.1"/>
    <property type="molecule type" value="Genomic_DNA"/>
</dbReference>
<keyword evidence="2" id="KW-0472">Membrane</keyword>
<dbReference type="PANTHER" id="PTHR33392">
    <property type="entry name" value="POLYISOPRENYL-TEICHOIC ACID--PEPTIDOGLYCAN TEICHOIC ACID TRANSFERASE TAGU"/>
    <property type="match status" value="1"/>
</dbReference>
<organism evidence="4 5">
    <name type="scientific">Frisingicoccus caecimuris</name>
    <dbReference type="NCBI Taxonomy" id="1796636"/>
    <lineage>
        <taxon>Bacteria</taxon>
        <taxon>Bacillati</taxon>
        <taxon>Bacillota</taxon>
        <taxon>Clostridia</taxon>
        <taxon>Lachnospirales</taxon>
        <taxon>Lachnospiraceae</taxon>
        <taxon>Frisingicoccus</taxon>
    </lineage>
</organism>
<dbReference type="RefSeq" id="WP_132091551.1">
    <property type="nucleotide sequence ID" value="NZ_JANKAQ010000006.1"/>
</dbReference>
<proteinExistence type="inferred from homology"/>
<comment type="similarity">
    <text evidence="1">Belongs to the LytR/CpsA/Psr (LCP) family.</text>
</comment>
<evidence type="ECO:0000313" key="5">
    <source>
        <dbReference type="Proteomes" id="UP000295711"/>
    </source>
</evidence>
<gene>
    <name evidence="4" type="ORF">EV212_10725</name>
</gene>
<dbReference type="OrthoDB" id="27330at2"/>
<dbReference type="InterPro" id="IPR004474">
    <property type="entry name" value="LytR_CpsA_psr"/>
</dbReference>
<evidence type="ECO:0000256" key="2">
    <source>
        <dbReference type="SAM" id="Phobius"/>
    </source>
</evidence>
<name>A0A4R2LHJ4_9FIRM</name>